<reference evidence="8 9" key="1">
    <citation type="journal article" date="2019" name="Sci. Rep.">
        <title>Comparative genomics of chytrid fungi reveal insights into the obligate biotrophic and pathogenic lifestyle of Synchytrium endobioticum.</title>
        <authorList>
            <person name="van de Vossenberg B.T.L.H."/>
            <person name="Warris S."/>
            <person name="Nguyen H.D.T."/>
            <person name="van Gent-Pelzer M.P.E."/>
            <person name="Joly D.L."/>
            <person name="van de Geest H.C."/>
            <person name="Bonants P.J.M."/>
            <person name="Smith D.S."/>
            <person name="Levesque C.A."/>
            <person name="van der Lee T.A.J."/>
        </authorList>
    </citation>
    <scope>NUCLEOTIDE SEQUENCE [LARGE SCALE GENOMIC DNA]</scope>
    <source>
        <strain evidence="8 9">CBS 675.73</strain>
    </source>
</reference>
<feature type="compositionally biased region" description="Polar residues" evidence="6">
    <location>
        <begin position="233"/>
        <end position="248"/>
    </location>
</feature>
<sequence length="1955" mass="215836">MTGRKRAAPSGGPSQGPGPGAGAVPGQSQGLGQGPGGIGVGRVSGAAGGRVQQQVQQQQQQQRLMQQQQQAYLHQQQQQQQAQAQQRMMLNQMGLGMNMNMNSLGLTAANNASASNSNLSQLSQSVNLNANLNASVGAASTSAPVSVSAANNVSAATLMGVGMDMTMGLNPGVIGLMHQHQPQQYPKQQQQQQQQQSRHFQMQNQNNHLNNPQTHSHRQSNHPTSTPNPSPNYSLKRNAPSSTSTSLNAYELDPDPKRRLITPSSSVNAEAGAVATPASSDSLFLGGANSSSLESLYADVYPRTGEEDESTMLEYHIKMGINTVYQTLQSVETFTAFEAYKDILLGTKGDLVGALKRIASNIERNSAGVVPCETTFKPPQATMTDMKTDAWISLLCSKEPLDKIVAAFPKTYQPLHDLLPEIFKRQPSIQRAAWFIKCMLMDGHAAGGVSSAGTNRNGGFGGNVASNVDRGSATVANGRPYGAKNPSQEFHDGLVRYLASQLDKFSKPNNSAGNGVGVGVGGGGGVTLGGGQAASSIPPIAINNSKTIAAANAVASAGMGMDSFKTIESRSAFISSWTYCIFHRDSMDFIGYCYSEGLIDQKNILRWLMDKVTPKSSNFVQMNLLLPLVWNFISEFVKSRALTRCLLVDAIIPRAKTLKSLCSSSELIAAQYSNLVILIQYAAVSTPDAFLSPETWEMCADLRGDVFRGGGEKEGGSHAGGAVSLSSTSLKSLPAAERISIAQELRELEISIEERIQDVQYRVKVEGKSPITSNVLDLDDSSVVDIPALAQRWFELSDVHSASPAAVDVRTLSKPTKDLIQWALLPDFAGKVEFRRRVYLVSSMMIEVVRWGSLNGRNGTRGYLQVILMDHLKELVNRRPGGTSVNASSSDYQRTLRLFGDLIRCSVFSLANFLQRLVSWGCLEDPELKNHYLQLILDLPVFEFGNNIVNARLELRIENEMLDLHEAEVAMLDTLQTCIRAFAPPVFENINAAVSDYSAKVVFPGSDALGWERFLERGSECNAFVKSQATKWMKQSYENFVVKSVAINADNWKKQISSLSPGSSLLTVHQYLVLVNVFDSFDDLKSILELNLWLLEHRGDKKLNIFIIDTFRKYHNCFRFMSEIKNIANSLWTHRQSFLVHSSSGSTILENPYVVYMQSVETLLSAENLGKWKQLIKDSQVSKPLKDISQEFNEIRDLKDNEDAIVSAISSMSFRYGRNSDAAKRILSYSILVMSKFAAVNNSKLTQKRVKMTVRVLQGYNDHGSFLDTHFGNTLDRCFEPSISPAGHSIGPTLAEPWFSHFIVQLTLSQCCGVETIFNKFIAPVIAMQFAQSKPDDVGRFLNAVTVLRVLIVPDRIGGVSDVTESELHSLWAIRNFNFQQRELFCSLFDILFKLHTIKDRFEAVIAAKPQESASISNSIEAMSEILGHASSVSWIKSLAEANPDLIRNKLIVPWLTSQRELAMTAAAPSRSMKKPPSLSSISKRLSRSFGFLRSMFSQPGDTVFDLSMARIILPDFLRKIVSNMDESNYLARKMRIFLMFEEVSLLSLLKTDVHLEGFEESLGVLFSNLYTELMQEKFSIWLYQLIPELPSHVLVKLVELIRVRIDASLQTTMFTELVNEDFTRIESFVDIGCYASKTLAAEAVSKVKRNETVVQACFQFYESIVNQLEWFLHKKDEILQVEPAVRTSEAGNTPTVAIDNLRDIFFLRGLRKSLRIRLRILGSLIPFMRANLDMCNPLRTVEILILLSVSSLVENSEIQLGDSVLDYAVYILEVPECNAHTDLKGVRLTQRLQPKLSLRKSLLKRLSRILPFQFDSVYMKGLVSTADMTRYPSTTVRDASLTWNPVKHFDPFFWIESRTKALQPGGAADSSGSDDLPDGEASVKDIGRSRINDTPLSLSLFGTSILSSQSTVYDQQAKVAVLDGSGAGGQEDNNGADVKSRTNLLFDAIMYQSK</sequence>
<dbReference type="GO" id="GO:0003712">
    <property type="term" value="F:transcription coregulator activity"/>
    <property type="evidence" value="ECO:0007669"/>
    <property type="project" value="InterPro"/>
</dbReference>
<keyword evidence="9" id="KW-1185">Reference proteome</keyword>
<keyword evidence="4" id="KW-0804">Transcription</keyword>
<evidence type="ECO:0000256" key="3">
    <source>
        <dbReference type="ARBA" id="ARBA00023015"/>
    </source>
</evidence>
<keyword evidence="3" id="KW-0805">Transcription regulation</keyword>
<comment type="caution">
    <text evidence="8">The sequence shown here is derived from an EMBL/GenBank/DDBJ whole genome shotgun (WGS) entry which is preliminary data.</text>
</comment>
<dbReference type="SMART" id="SM01281">
    <property type="entry name" value="Med12"/>
    <property type="match status" value="1"/>
</dbReference>
<dbReference type="InterPro" id="IPR019035">
    <property type="entry name" value="Mediator_Med12"/>
</dbReference>
<protein>
    <recommendedName>
        <fullName evidence="7">Mediator complex subunit Med12 domain-containing protein</fullName>
    </recommendedName>
</protein>
<evidence type="ECO:0000256" key="6">
    <source>
        <dbReference type="SAM" id="MobiDB-lite"/>
    </source>
</evidence>
<feature type="region of interest" description="Disordered" evidence="6">
    <location>
        <begin position="179"/>
        <end position="269"/>
    </location>
</feature>
<proteinExistence type="inferred from homology"/>
<evidence type="ECO:0000256" key="1">
    <source>
        <dbReference type="ARBA" id="ARBA00004123"/>
    </source>
</evidence>
<evidence type="ECO:0000256" key="2">
    <source>
        <dbReference type="ARBA" id="ARBA00010289"/>
    </source>
</evidence>
<feature type="region of interest" description="Disordered" evidence="6">
    <location>
        <begin position="1"/>
        <end position="44"/>
    </location>
</feature>
<comment type="similarity">
    <text evidence="2">Belongs to the Mediator complex subunit 12 family.</text>
</comment>
<comment type="subcellular location">
    <subcellularLocation>
        <location evidence="1">Nucleus</location>
    </subcellularLocation>
</comment>
<keyword evidence="5" id="KW-0539">Nucleus</keyword>
<gene>
    <name evidence="8" type="ORF">CcCBS67573_g03854</name>
</gene>
<feature type="compositionally biased region" description="Gly residues" evidence="6">
    <location>
        <begin position="13"/>
        <end position="44"/>
    </location>
</feature>
<feature type="domain" description="Mediator complex subunit Med12" evidence="7">
    <location>
        <begin position="375"/>
        <end position="437"/>
    </location>
</feature>
<dbReference type="Pfam" id="PF09497">
    <property type="entry name" value="Med12"/>
    <property type="match status" value="1"/>
</dbReference>
<feature type="compositionally biased region" description="Low complexity" evidence="6">
    <location>
        <begin position="179"/>
        <end position="205"/>
    </location>
</feature>
<dbReference type="GO" id="GO:0016592">
    <property type="term" value="C:mediator complex"/>
    <property type="evidence" value="ECO:0007669"/>
    <property type="project" value="InterPro"/>
</dbReference>
<evidence type="ECO:0000256" key="5">
    <source>
        <dbReference type="ARBA" id="ARBA00023242"/>
    </source>
</evidence>
<dbReference type="STRING" id="246404.A0A507FHU8"/>
<evidence type="ECO:0000256" key="4">
    <source>
        <dbReference type="ARBA" id="ARBA00023163"/>
    </source>
</evidence>
<name>A0A507FHU8_9FUNG</name>
<evidence type="ECO:0000313" key="8">
    <source>
        <dbReference type="EMBL" id="TPX74886.1"/>
    </source>
</evidence>
<feature type="region of interest" description="Disordered" evidence="6">
    <location>
        <begin position="1865"/>
        <end position="1884"/>
    </location>
</feature>
<evidence type="ECO:0000259" key="7">
    <source>
        <dbReference type="SMART" id="SM01281"/>
    </source>
</evidence>
<dbReference type="Proteomes" id="UP000320333">
    <property type="component" value="Unassembled WGS sequence"/>
</dbReference>
<accession>A0A507FHU8</accession>
<dbReference type="GO" id="GO:0006357">
    <property type="term" value="P:regulation of transcription by RNA polymerase II"/>
    <property type="evidence" value="ECO:0007669"/>
    <property type="project" value="InterPro"/>
</dbReference>
<organism evidence="8 9">
    <name type="scientific">Chytriomyces confervae</name>
    <dbReference type="NCBI Taxonomy" id="246404"/>
    <lineage>
        <taxon>Eukaryota</taxon>
        <taxon>Fungi</taxon>
        <taxon>Fungi incertae sedis</taxon>
        <taxon>Chytridiomycota</taxon>
        <taxon>Chytridiomycota incertae sedis</taxon>
        <taxon>Chytridiomycetes</taxon>
        <taxon>Chytridiales</taxon>
        <taxon>Chytriomycetaceae</taxon>
        <taxon>Chytriomyces</taxon>
    </lineage>
</organism>
<dbReference type="OrthoDB" id="2123711at2759"/>
<dbReference type="EMBL" id="QEAP01000104">
    <property type="protein sequence ID" value="TPX74886.1"/>
    <property type="molecule type" value="Genomic_DNA"/>
</dbReference>
<evidence type="ECO:0000313" key="9">
    <source>
        <dbReference type="Proteomes" id="UP000320333"/>
    </source>
</evidence>